<dbReference type="Proteomes" id="UP000288805">
    <property type="component" value="Unassembled WGS sequence"/>
</dbReference>
<evidence type="ECO:0000313" key="2">
    <source>
        <dbReference type="Proteomes" id="UP000288805"/>
    </source>
</evidence>
<comment type="caution">
    <text evidence="1">The sequence shown here is derived from an EMBL/GenBank/DDBJ whole genome shotgun (WGS) entry which is preliminary data.</text>
</comment>
<accession>A0A438H1A5</accession>
<organism evidence="1 2">
    <name type="scientific">Vitis vinifera</name>
    <name type="common">Grape</name>
    <dbReference type="NCBI Taxonomy" id="29760"/>
    <lineage>
        <taxon>Eukaryota</taxon>
        <taxon>Viridiplantae</taxon>
        <taxon>Streptophyta</taxon>
        <taxon>Embryophyta</taxon>
        <taxon>Tracheophyta</taxon>
        <taxon>Spermatophyta</taxon>
        <taxon>Magnoliopsida</taxon>
        <taxon>eudicotyledons</taxon>
        <taxon>Gunneridae</taxon>
        <taxon>Pentapetalae</taxon>
        <taxon>rosids</taxon>
        <taxon>Vitales</taxon>
        <taxon>Vitaceae</taxon>
        <taxon>Viteae</taxon>
        <taxon>Vitis</taxon>
    </lineage>
</organism>
<dbReference type="AlphaFoldDB" id="A0A438H1A5"/>
<sequence>MEGGLLTQLASRLVPQPMPPQFKMDLHCAYHQAKCNHEPFTGSLYTCSATILGQADCLHDGYEVDIVGSQTSTPSSLISDWVSFELTPTAPSAMAPQSPPLVARPFDGAVSHEEVRREDDEILRQLLSFDPDPCGDHHYPKGVDSYDDGQQGHMVPSVLLDNGSALNVYPLATTIALGRKAFLGDLGSLGWFLMQRYSSGQMVHSLALEIQLRVNSLTGDVQRLLQLDFTLILSLIQLAMVHASHEHLPFKRLARGKLVHFHGWKSLALPSVGLAKTTELCILALGTFLGNLSSKELEAVERKGLYLLTQTVTEGTPPREHAPERSILGFRQQKSNGKYLPMSVASFGRLQEPFRRRKVVFAKFRRHPRGLRNYFATPSYLHRAAKLASTLRFPDPFSRHESAPKVAATTVIKNKLHGRFSLLFLLAIRIHSWQLNSKLCPRFLIALLILDLLWAEALPSSLHQKVKFIHDRQVLQISHSEDDLFFTRFTFDEVQTLEVGDFYRDLVGMSFDQHSSTVVLNMMRGMSFMPGLEANYRYMAHLHQERVRAYLTCTPFDYPIRPYRMSLENYFVRGSKAHPHMGDFDVVTDIKGVDELQHQFHHLQLGDETSGAPVLVMIVHSLPNRASFLSLCFPRRLLIVK</sequence>
<evidence type="ECO:0000313" key="1">
    <source>
        <dbReference type="EMBL" id="RVW78390.1"/>
    </source>
</evidence>
<name>A0A438H1A5_VITVI</name>
<protein>
    <submittedName>
        <fullName evidence="1">Uncharacterized protein</fullName>
    </submittedName>
</protein>
<gene>
    <name evidence="1" type="ORF">CK203_051418</name>
</gene>
<proteinExistence type="predicted"/>
<reference evidence="1 2" key="1">
    <citation type="journal article" date="2018" name="PLoS Genet.">
        <title>Population sequencing reveals clonal diversity and ancestral inbreeding in the grapevine cultivar Chardonnay.</title>
        <authorList>
            <person name="Roach M.J."/>
            <person name="Johnson D.L."/>
            <person name="Bohlmann J."/>
            <person name="van Vuuren H.J."/>
            <person name="Jones S.J."/>
            <person name="Pretorius I.S."/>
            <person name="Schmidt S.A."/>
            <person name="Borneman A.R."/>
        </authorList>
    </citation>
    <scope>NUCLEOTIDE SEQUENCE [LARGE SCALE GENOMIC DNA]</scope>
    <source>
        <strain evidence="2">cv. Chardonnay</strain>
        <tissue evidence="1">Leaf</tissue>
    </source>
</reference>
<dbReference type="EMBL" id="QGNW01000296">
    <property type="protein sequence ID" value="RVW78390.1"/>
    <property type="molecule type" value="Genomic_DNA"/>
</dbReference>